<dbReference type="Pfam" id="PF25355">
    <property type="entry name" value="DUF7882"/>
    <property type="match status" value="1"/>
</dbReference>
<comment type="caution">
    <text evidence="3">The sequence shown here is derived from an EMBL/GenBank/DDBJ whole genome shotgun (WGS) entry which is preliminary data.</text>
</comment>
<evidence type="ECO:0000259" key="2">
    <source>
        <dbReference type="Pfam" id="PF25355"/>
    </source>
</evidence>
<evidence type="ECO:0000313" key="4">
    <source>
        <dbReference type="Proteomes" id="UP000190827"/>
    </source>
</evidence>
<dbReference type="InterPro" id="IPR057204">
    <property type="entry name" value="DUF7882"/>
</dbReference>
<organism evidence="3 4">
    <name type="scientific">Plantibacter cousiniae</name>
    <name type="common">nom. nud.</name>
    <dbReference type="NCBI Taxonomy" id="199709"/>
    <lineage>
        <taxon>Bacteria</taxon>
        <taxon>Bacillati</taxon>
        <taxon>Actinomycetota</taxon>
        <taxon>Actinomycetes</taxon>
        <taxon>Micrococcales</taxon>
        <taxon>Microbacteriaceae</taxon>
        <taxon>Plantibacter</taxon>
    </lineage>
</organism>
<dbReference type="RefSeq" id="WP_079704508.1">
    <property type="nucleotide sequence ID" value="NZ_FUZO01000001.1"/>
</dbReference>
<accession>A0ABY1LK47</accession>
<protein>
    <recommendedName>
        <fullName evidence="2">DUF7882 domain-containing protein</fullName>
    </recommendedName>
</protein>
<evidence type="ECO:0000256" key="1">
    <source>
        <dbReference type="SAM" id="MobiDB-lite"/>
    </source>
</evidence>
<dbReference type="EMBL" id="FUZO01000001">
    <property type="protein sequence ID" value="SKC38744.1"/>
    <property type="molecule type" value="Genomic_DNA"/>
</dbReference>
<feature type="domain" description="DUF7882" evidence="2">
    <location>
        <begin position="1"/>
        <end position="95"/>
    </location>
</feature>
<gene>
    <name evidence="3" type="ORF">SAMN06295973_0430</name>
</gene>
<proteinExistence type="predicted"/>
<reference evidence="3 4" key="1">
    <citation type="submission" date="2017-02" db="EMBL/GenBank/DDBJ databases">
        <authorList>
            <person name="Varghese N."/>
            <person name="Submissions S."/>
        </authorList>
    </citation>
    <scope>NUCLEOTIDE SEQUENCE [LARGE SCALE GENOMIC DNA]</scope>
    <source>
        <strain evidence="3 4">VKM Ac-1787</strain>
    </source>
</reference>
<sequence>MGKLIYGSEFSIAIPDRALRHLQVVVGIKLRRGEPFFFTWRVHTVGEGRETVWIHPALPLHFVIDDAHVMDDINQDWIAQLLEAASSPAGLFLSHEPGPGGSTSEEPRRRGAPSPRRE</sequence>
<feature type="region of interest" description="Disordered" evidence="1">
    <location>
        <begin position="90"/>
        <end position="118"/>
    </location>
</feature>
<dbReference type="Proteomes" id="UP000190827">
    <property type="component" value="Unassembled WGS sequence"/>
</dbReference>
<name>A0ABY1LK47_9MICO</name>
<feature type="compositionally biased region" description="Basic and acidic residues" evidence="1">
    <location>
        <begin position="105"/>
        <end position="118"/>
    </location>
</feature>
<keyword evidence="4" id="KW-1185">Reference proteome</keyword>
<evidence type="ECO:0000313" key="3">
    <source>
        <dbReference type="EMBL" id="SKC38744.1"/>
    </source>
</evidence>